<dbReference type="InterPro" id="IPR003715">
    <property type="entry name" value="Poly_export_N"/>
</dbReference>
<reference evidence="5" key="1">
    <citation type="submission" date="2020-01" db="EMBL/GenBank/DDBJ databases">
        <authorList>
            <person name="Meier V. D."/>
            <person name="Meier V D."/>
        </authorList>
    </citation>
    <scope>NUCLEOTIDE SEQUENCE</scope>
    <source>
        <strain evidence="5">HLG_WM_MAG_02</strain>
    </source>
</reference>
<dbReference type="AlphaFoldDB" id="A0A6S6UEJ1"/>
<dbReference type="Gene3D" id="3.10.560.10">
    <property type="entry name" value="Outer membrane lipoprotein wza domain like"/>
    <property type="match status" value="2"/>
</dbReference>
<dbReference type="PANTHER" id="PTHR33619:SF3">
    <property type="entry name" value="POLYSACCHARIDE EXPORT PROTEIN GFCE-RELATED"/>
    <property type="match status" value="1"/>
</dbReference>
<gene>
    <name evidence="5" type="ORF">HELGO_WM24552</name>
</gene>
<dbReference type="GO" id="GO:0015159">
    <property type="term" value="F:polysaccharide transmembrane transporter activity"/>
    <property type="evidence" value="ECO:0007669"/>
    <property type="project" value="InterPro"/>
</dbReference>
<sequence>MKKNKFMVILLLLLLSNFAFAVEFSIEQNSTENSRLTDTTKAYFGEKIFKGNFKENKQFRYNPNYLINIGDVVSVKIWGAYEFLADLTVDQQGNIFVPKVGAIRLLGLPLSQLKSKIQSSIKKIFNDNVYVYADVKQYQLISVFVSGGVQKVGLYNGLSTDSILQFIDKSGGIIRGQGSFRNINILRNKQIIRNVDLYQFLIDGQVDSFQFKNGDVILVNPVQNFIEVEGDVNRPYIFELLSLQTSVEEVMRFIMLKPTANSFMLTAWDNGQETTTTYKLNQSVNTYVVNGSKLKFFSDYYVNNIEINIEGEHKGSKNLTVKKGTTLYDILSKIEFTPLSEIKNVRIYRKSVASIQKQLLETMLKDLEARTLTSDSSTVEEASIRNKESELVMNFVKRAREVEPLGQVVISNTDDLDKIYLENGDRVVIPKRSNIVVIQGEVNIPNAIAYRENYDINDYISVCGGYGDRADREKVLLLKANGEVSKYNTDDFFGRAVSPRVEAGDSILVLGKTDSKDILITSSVTTILYQIAVGAAVVLRAF</sequence>
<evidence type="ECO:0000259" key="4">
    <source>
        <dbReference type="Pfam" id="PF10531"/>
    </source>
</evidence>
<protein>
    <submittedName>
        <fullName evidence="5">Capsular polysaccharide export system periplasmic protein KpsD</fullName>
    </submittedName>
</protein>
<evidence type="ECO:0000259" key="3">
    <source>
        <dbReference type="Pfam" id="PF02563"/>
    </source>
</evidence>
<feature type="chain" id="PRO_5028012567" evidence="2">
    <location>
        <begin position="22"/>
        <end position="542"/>
    </location>
</feature>
<feature type="domain" description="Soluble ligand binding" evidence="4">
    <location>
        <begin position="436"/>
        <end position="484"/>
    </location>
</feature>
<dbReference type="PANTHER" id="PTHR33619">
    <property type="entry name" value="POLYSACCHARIDE EXPORT PROTEIN GFCE-RELATED"/>
    <property type="match status" value="1"/>
</dbReference>
<dbReference type="InterPro" id="IPR019554">
    <property type="entry name" value="Soluble_ligand-bd"/>
</dbReference>
<dbReference type="InterPro" id="IPR049712">
    <property type="entry name" value="Poly_export"/>
</dbReference>
<organism evidence="5">
    <name type="scientific">uncultured Sulfurovum sp</name>
    <dbReference type="NCBI Taxonomy" id="269237"/>
    <lineage>
        <taxon>Bacteria</taxon>
        <taxon>Pseudomonadati</taxon>
        <taxon>Campylobacterota</taxon>
        <taxon>Epsilonproteobacteria</taxon>
        <taxon>Campylobacterales</taxon>
        <taxon>Sulfurovaceae</taxon>
        <taxon>Sulfurovum</taxon>
        <taxon>environmental samples</taxon>
    </lineage>
</organism>
<dbReference type="EMBL" id="CACVAZ010000192">
    <property type="protein sequence ID" value="CAA6825359.1"/>
    <property type="molecule type" value="Genomic_DNA"/>
</dbReference>
<evidence type="ECO:0000313" key="5">
    <source>
        <dbReference type="EMBL" id="CAA6825359.1"/>
    </source>
</evidence>
<keyword evidence="1 2" id="KW-0732">Signal</keyword>
<evidence type="ECO:0000256" key="2">
    <source>
        <dbReference type="SAM" id="SignalP"/>
    </source>
</evidence>
<dbReference type="Pfam" id="PF10531">
    <property type="entry name" value="SLBB"/>
    <property type="match status" value="1"/>
</dbReference>
<feature type="domain" description="Polysaccharide export protein N-terminal" evidence="3">
    <location>
        <begin position="62"/>
        <end position="132"/>
    </location>
</feature>
<dbReference type="Gene3D" id="3.30.1950.10">
    <property type="entry name" value="wza like domain"/>
    <property type="match status" value="1"/>
</dbReference>
<proteinExistence type="predicted"/>
<dbReference type="Pfam" id="PF02563">
    <property type="entry name" value="Poly_export"/>
    <property type="match status" value="1"/>
</dbReference>
<name>A0A6S6UEJ1_9BACT</name>
<accession>A0A6S6UEJ1</accession>
<feature type="signal peptide" evidence="2">
    <location>
        <begin position="1"/>
        <end position="21"/>
    </location>
</feature>
<evidence type="ECO:0000256" key="1">
    <source>
        <dbReference type="ARBA" id="ARBA00022729"/>
    </source>
</evidence>